<reference evidence="2" key="1">
    <citation type="journal article" date="2017" name="bioRxiv">
        <title>Conservation of a gene cluster reveals novel cercosporin biosynthetic mechanisms and extends production to the genus Colletotrichum.</title>
        <authorList>
            <person name="de Jonge R."/>
            <person name="Ebert M.K."/>
            <person name="Huitt-Roehl C.R."/>
            <person name="Pal P."/>
            <person name="Suttle J.C."/>
            <person name="Spanner R.E."/>
            <person name="Neubauer J.D."/>
            <person name="Jurick W.M.II."/>
            <person name="Stott K.A."/>
            <person name="Secor G.A."/>
            <person name="Thomma B.P.H.J."/>
            <person name="Van de Peer Y."/>
            <person name="Townsend C.A."/>
            <person name="Bolton M.D."/>
        </authorList>
    </citation>
    <scope>NUCLEOTIDE SEQUENCE [LARGE SCALE GENOMIC DNA]</scope>
    <source>
        <strain evidence="2">CBS538.71</strain>
    </source>
</reference>
<protein>
    <recommendedName>
        <fullName evidence="3">F-box domain-containing protein</fullName>
    </recommendedName>
</protein>
<dbReference type="AlphaFoldDB" id="A0A2S6CCW9"/>
<sequence>MQHACRQFHTTFRQKSSTTQQEIPIMMQRIRSPAERVFSLLELCEPILCELPIQDLIRVSHLSRAFLNNLSGSKLLRQRILRWRECDLNDLALNDDYASFPTGFVSSFDFNTPYLRTREPPWIFHTMFGYGHGLRDEERNNLSAENGILVIYRCTEAEEYFVYCPFSIASPVIALRLSKLVFDHASYTFKASWSSRLEDWNGNSKPVFTESYQGRRDYSAFSFAYFQTWYTTDIATSGSSSLASERMENTEMSTRNAVNWKHWAQVNGKIQPLPEKKRGWKTWLQHKGRKIKPSEKTAKNIRTDLEELDLNFQGPVLKHIDAPTGGNKVINRHGHIRDGYQTDLRLHLQRSYILKYGNPIREPELRVCYDVTQCTLGH</sequence>
<accession>A0A2S6CCW9</accession>
<keyword evidence="2" id="KW-1185">Reference proteome</keyword>
<name>A0A2S6CCW9_9PEZI</name>
<gene>
    <name evidence="1" type="ORF">CBER1_04787</name>
</gene>
<dbReference type="Proteomes" id="UP000237631">
    <property type="component" value="Unassembled WGS sequence"/>
</dbReference>
<evidence type="ECO:0008006" key="3">
    <source>
        <dbReference type="Google" id="ProtNLM"/>
    </source>
</evidence>
<comment type="caution">
    <text evidence="1">The sequence shown here is derived from an EMBL/GenBank/DDBJ whole genome shotgun (WGS) entry which is preliminary data.</text>
</comment>
<proteinExistence type="predicted"/>
<evidence type="ECO:0000313" key="1">
    <source>
        <dbReference type="EMBL" id="PPJ57585.1"/>
    </source>
</evidence>
<dbReference type="EMBL" id="PNEN01000489">
    <property type="protein sequence ID" value="PPJ57585.1"/>
    <property type="molecule type" value="Genomic_DNA"/>
</dbReference>
<evidence type="ECO:0000313" key="2">
    <source>
        <dbReference type="Proteomes" id="UP000237631"/>
    </source>
</evidence>
<dbReference type="OrthoDB" id="10482344at2759"/>
<organism evidence="1 2">
    <name type="scientific">Cercospora berteroae</name>
    <dbReference type="NCBI Taxonomy" id="357750"/>
    <lineage>
        <taxon>Eukaryota</taxon>
        <taxon>Fungi</taxon>
        <taxon>Dikarya</taxon>
        <taxon>Ascomycota</taxon>
        <taxon>Pezizomycotina</taxon>
        <taxon>Dothideomycetes</taxon>
        <taxon>Dothideomycetidae</taxon>
        <taxon>Mycosphaerellales</taxon>
        <taxon>Mycosphaerellaceae</taxon>
        <taxon>Cercospora</taxon>
    </lineage>
</organism>